<protein>
    <submittedName>
        <fullName evidence="13">TonB-dependent Receptor Plug Domain</fullName>
    </submittedName>
</protein>
<dbReference type="OrthoDB" id="6276154at2"/>
<dbReference type="SUPFAM" id="SSF56935">
    <property type="entry name" value="Porins"/>
    <property type="match status" value="1"/>
</dbReference>
<evidence type="ECO:0000256" key="2">
    <source>
        <dbReference type="ARBA" id="ARBA00022448"/>
    </source>
</evidence>
<proteinExistence type="inferred from homology"/>
<evidence type="ECO:0000313" key="13">
    <source>
        <dbReference type="EMBL" id="SDE00366.1"/>
    </source>
</evidence>
<dbReference type="Gene3D" id="2.40.170.20">
    <property type="entry name" value="TonB-dependent receptor, beta-barrel domain"/>
    <property type="match status" value="1"/>
</dbReference>
<dbReference type="InterPro" id="IPR000531">
    <property type="entry name" value="Beta-barrel_TonB"/>
</dbReference>
<keyword evidence="3 8" id="KW-1134">Transmembrane beta strand</keyword>
<evidence type="ECO:0000256" key="10">
    <source>
        <dbReference type="SAM" id="SignalP"/>
    </source>
</evidence>
<dbReference type="InterPro" id="IPR012910">
    <property type="entry name" value="Plug_dom"/>
</dbReference>
<dbReference type="Pfam" id="PF07715">
    <property type="entry name" value="Plug"/>
    <property type="match status" value="1"/>
</dbReference>
<keyword evidence="10" id="KW-0732">Signal</keyword>
<comment type="subcellular location">
    <subcellularLocation>
        <location evidence="1 8">Cell outer membrane</location>
        <topology evidence="1 8">Multi-pass membrane protein</topology>
    </subcellularLocation>
</comment>
<evidence type="ECO:0000256" key="5">
    <source>
        <dbReference type="ARBA" id="ARBA00023077"/>
    </source>
</evidence>
<dbReference type="Gene3D" id="2.170.130.10">
    <property type="entry name" value="TonB-dependent receptor, plug domain"/>
    <property type="match status" value="1"/>
</dbReference>
<evidence type="ECO:0000313" key="14">
    <source>
        <dbReference type="Proteomes" id="UP000199603"/>
    </source>
</evidence>
<dbReference type="PANTHER" id="PTHR47234:SF2">
    <property type="entry name" value="TONB-DEPENDENT RECEPTOR"/>
    <property type="match status" value="1"/>
</dbReference>
<evidence type="ECO:0000259" key="11">
    <source>
        <dbReference type="Pfam" id="PF00593"/>
    </source>
</evidence>
<keyword evidence="4 8" id="KW-0812">Transmembrane</keyword>
<organism evidence="13 14">
    <name type="scientific">Aquimonas voraii</name>
    <dbReference type="NCBI Taxonomy" id="265719"/>
    <lineage>
        <taxon>Bacteria</taxon>
        <taxon>Pseudomonadati</taxon>
        <taxon>Pseudomonadota</taxon>
        <taxon>Gammaproteobacteria</taxon>
        <taxon>Lysobacterales</taxon>
        <taxon>Lysobacteraceae</taxon>
        <taxon>Aquimonas</taxon>
    </lineage>
</organism>
<keyword evidence="14" id="KW-1185">Reference proteome</keyword>
<sequence>MSKFNPLSGAIRFALVAGTAALVAAPAYAQEEETPTSLDQIVVTGSRIQSQTVTASAPVTEIQREDFALSGATRVDDLVNQYPQLNPAFDSQENNGATGYATVSLRNLGPERTLTLVNGRRLPPGPTGELRDISIIPAALINRVDILTGGASAVYGSDAVAGVVNFVLDTEFEGFSINAGYSAYQHDNRNSYMQGLQDESGFEYEDGNSGFDGASRNLDLAWGGAIGDGSGHAMAWVTYRENDPLFHAQRDYSSCALDATGTFCGGSATSDTGNFVVSQAGVRNGAFASFDSTGRWSNGVRNLYNYAPPNYYQRPDERYTAGTAISYEVNEYFTPYFEAMLVNRKDSIQIAESGAFNVGLTGQSCANPIFGSLCADLGLNPDLPFNVGVLRRNVEGGPRITRTSDFSYRFVVGAKGALGEIWNYDASYTFARTSNDTQGSNDFLISRIRSGLLGCPAGSFAGCQFWNVWRDGGATAEAANALAGTSFNKTDTEMEVFNAFATGDLGFGLPWAGGSTIFSVFGVEHRREAFSSVSDNDSAAGNFAGAGAAQPPIDGQTKVNEVFMEALVPLFAGDGAFRSLDLDLGYRYSDYDRAGGANTYKIGLIGEIGMVRPRVGYNRAIRAPGINNLFSLQRTALYAGADPCAGPVSASTGLVSSGRTPEECARTGVTAAQYGNILNNPAGQNNQFIGGNPNLEPEQADTYTVGLVVTPTDDLSIALDYYNIQIEDTITGIGAPTILRTCLDTGLASICDLIQRGPDGDLWQADSNFVVNTTQNFGELSTNGVDLNVNYTFEALGGRFFTNFVGTYILEQEVSPLPGVPNTAFDCAGLINESCRTQDWRHIANVRYSRDSWSLNLRWRHFGAIDYVSVDGEPLEDDLLLAERGGIGSYNYLDLSGSLALADNIDLTLGINNIVDKEPPLVGVDNATNANAPGGYDQLGRFIFSSINVRF</sequence>
<reference evidence="13 14" key="1">
    <citation type="submission" date="2016-10" db="EMBL/GenBank/DDBJ databases">
        <authorList>
            <person name="de Groot N.N."/>
        </authorList>
    </citation>
    <scope>NUCLEOTIDE SEQUENCE [LARGE SCALE GENOMIC DNA]</scope>
    <source>
        <strain evidence="13 14">DSM 16957</strain>
    </source>
</reference>
<feature type="domain" description="TonB-dependent receptor-like beta-barrel" evidence="11">
    <location>
        <begin position="407"/>
        <end position="914"/>
    </location>
</feature>
<keyword evidence="6 8" id="KW-0472">Membrane</keyword>
<dbReference type="Pfam" id="PF00593">
    <property type="entry name" value="TonB_dep_Rec_b-barrel"/>
    <property type="match status" value="1"/>
</dbReference>
<feature type="domain" description="TonB-dependent receptor plug" evidence="12">
    <location>
        <begin position="55"/>
        <end position="163"/>
    </location>
</feature>
<keyword evidence="7 8" id="KW-0998">Cell outer membrane</keyword>
<comment type="similarity">
    <text evidence="8 9">Belongs to the TonB-dependent receptor family.</text>
</comment>
<feature type="signal peptide" evidence="10">
    <location>
        <begin position="1"/>
        <end position="29"/>
    </location>
</feature>
<keyword evidence="13" id="KW-0675">Receptor</keyword>
<dbReference type="EMBL" id="FNAG01000013">
    <property type="protein sequence ID" value="SDE00366.1"/>
    <property type="molecule type" value="Genomic_DNA"/>
</dbReference>
<dbReference type="InterPro" id="IPR037066">
    <property type="entry name" value="Plug_dom_sf"/>
</dbReference>
<evidence type="ECO:0000256" key="9">
    <source>
        <dbReference type="RuleBase" id="RU003357"/>
    </source>
</evidence>
<gene>
    <name evidence="13" type="ORF">SAMN04488509_11354</name>
</gene>
<evidence type="ECO:0000256" key="6">
    <source>
        <dbReference type="ARBA" id="ARBA00023136"/>
    </source>
</evidence>
<evidence type="ECO:0000256" key="4">
    <source>
        <dbReference type="ARBA" id="ARBA00022692"/>
    </source>
</evidence>
<name>A0A1G6ZF72_9GAMM</name>
<evidence type="ECO:0000256" key="3">
    <source>
        <dbReference type="ARBA" id="ARBA00022452"/>
    </source>
</evidence>
<dbReference type="InterPro" id="IPR039426">
    <property type="entry name" value="TonB-dep_rcpt-like"/>
</dbReference>
<dbReference type="InterPro" id="IPR036942">
    <property type="entry name" value="Beta-barrel_TonB_sf"/>
</dbReference>
<evidence type="ECO:0000256" key="8">
    <source>
        <dbReference type="PROSITE-ProRule" id="PRU01360"/>
    </source>
</evidence>
<dbReference type="AlphaFoldDB" id="A0A1G6ZF72"/>
<dbReference type="Proteomes" id="UP000199603">
    <property type="component" value="Unassembled WGS sequence"/>
</dbReference>
<evidence type="ECO:0000256" key="7">
    <source>
        <dbReference type="ARBA" id="ARBA00023237"/>
    </source>
</evidence>
<evidence type="ECO:0000259" key="12">
    <source>
        <dbReference type="Pfam" id="PF07715"/>
    </source>
</evidence>
<dbReference type="PROSITE" id="PS52016">
    <property type="entry name" value="TONB_DEPENDENT_REC_3"/>
    <property type="match status" value="1"/>
</dbReference>
<evidence type="ECO:0000256" key="1">
    <source>
        <dbReference type="ARBA" id="ARBA00004571"/>
    </source>
</evidence>
<dbReference type="GO" id="GO:0009279">
    <property type="term" value="C:cell outer membrane"/>
    <property type="evidence" value="ECO:0007669"/>
    <property type="project" value="UniProtKB-SubCell"/>
</dbReference>
<keyword evidence="2 8" id="KW-0813">Transport</keyword>
<feature type="chain" id="PRO_5011602973" evidence="10">
    <location>
        <begin position="30"/>
        <end position="951"/>
    </location>
</feature>
<keyword evidence="5 9" id="KW-0798">TonB box</keyword>
<dbReference type="RefSeq" id="WP_091244843.1">
    <property type="nucleotide sequence ID" value="NZ_FNAG01000013.1"/>
</dbReference>
<accession>A0A1G6ZF72</accession>
<dbReference type="STRING" id="265719.SAMN04488509_11354"/>
<dbReference type="PANTHER" id="PTHR47234">
    <property type="match status" value="1"/>
</dbReference>